<keyword evidence="2" id="KW-1185">Reference proteome</keyword>
<reference evidence="1" key="1">
    <citation type="submission" date="2021-08" db="EMBL/GenBank/DDBJ databases">
        <title>Chromosome-Level Trichoderma cornu-damae using Hi-C Data.</title>
        <authorList>
            <person name="Kim C.S."/>
        </authorList>
    </citation>
    <scope>NUCLEOTIDE SEQUENCE</scope>
    <source>
        <strain evidence="1">KA19-0412C</strain>
    </source>
</reference>
<gene>
    <name evidence="1" type="ORF">Trco_006527</name>
</gene>
<evidence type="ECO:0000313" key="2">
    <source>
        <dbReference type="Proteomes" id="UP000827724"/>
    </source>
</evidence>
<protein>
    <submittedName>
        <fullName evidence="1">Uncharacterized protein</fullName>
    </submittedName>
</protein>
<dbReference type="EMBL" id="JAIWOZ010000005">
    <property type="protein sequence ID" value="KAH6604820.1"/>
    <property type="molecule type" value="Genomic_DNA"/>
</dbReference>
<accession>A0A9P8QFB8</accession>
<dbReference type="OrthoDB" id="4897830at2759"/>
<organism evidence="1 2">
    <name type="scientific">Trichoderma cornu-damae</name>
    <dbReference type="NCBI Taxonomy" id="654480"/>
    <lineage>
        <taxon>Eukaryota</taxon>
        <taxon>Fungi</taxon>
        <taxon>Dikarya</taxon>
        <taxon>Ascomycota</taxon>
        <taxon>Pezizomycotina</taxon>
        <taxon>Sordariomycetes</taxon>
        <taxon>Hypocreomycetidae</taxon>
        <taxon>Hypocreales</taxon>
        <taxon>Hypocreaceae</taxon>
        <taxon>Trichoderma</taxon>
    </lineage>
</organism>
<name>A0A9P8QFB8_9HYPO</name>
<evidence type="ECO:0000313" key="1">
    <source>
        <dbReference type="EMBL" id="KAH6604820.1"/>
    </source>
</evidence>
<comment type="caution">
    <text evidence="1">The sequence shown here is derived from an EMBL/GenBank/DDBJ whole genome shotgun (WGS) entry which is preliminary data.</text>
</comment>
<proteinExistence type="predicted"/>
<dbReference type="Proteomes" id="UP000827724">
    <property type="component" value="Unassembled WGS sequence"/>
</dbReference>
<sequence length="181" mass="20943">MASESNSPTAEASGEDAEIFDRLFELDEEDVSWIKRHIGDHMEACKRYLGETPPLWREALREAKEASVIAFSEGMANIESKINFYMAHCYRGLGMWDKAHKFYMASTVDAQDIYWLQRLQVLSRQKMEGERDPELRRVRGSGDLHSAYNYVASLSKAMGSRTPLTKCHRLYPFRVQERVEL</sequence>
<dbReference type="AlphaFoldDB" id="A0A9P8QFB8"/>